<organism evidence="1 2">
    <name type="scientific">Rhodococcus zopfii</name>
    <dbReference type="NCBI Taxonomy" id="43772"/>
    <lineage>
        <taxon>Bacteria</taxon>
        <taxon>Bacillati</taxon>
        <taxon>Actinomycetota</taxon>
        <taxon>Actinomycetes</taxon>
        <taxon>Mycobacteriales</taxon>
        <taxon>Nocardiaceae</taxon>
        <taxon>Rhodococcus</taxon>
    </lineage>
</organism>
<dbReference type="Proteomes" id="UP001275440">
    <property type="component" value="Unassembled WGS sequence"/>
</dbReference>
<accession>A0ABU3WL04</accession>
<name>A0ABU3WL04_9NOCA</name>
<sequence length="182" mass="19078">MAFAGNVDELALLQTVSLKKAVTAEVIAAHLGVGVSAGQAAYAALIEQGKATETGDAISLSDKGRSELSDQLDAERVSIDEDSIAELFEQFGPLDEELGALLADVEADGFVDALVALDRKAQNVFDDVSAFVPRLSRYQDLFAEALGKVKGGALSWATAGNIDSYATVWNEMRAELAGAAGR</sequence>
<reference evidence="1 2" key="1">
    <citation type="submission" date="2019-10" db="EMBL/GenBank/DDBJ databases">
        <title>Draft Genome Assembly of Rhodococcus zopfii DSM44189.</title>
        <authorList>
            <person name="Sutton J.M."/>
            <person name="Akob D.M."/>
            <person name="Bushman T.J."/>
        </authorList>
    </citation>
    <scope>NUCLEOTIDE SEQUENCE [LARGE SCALE GENOMIC DNA]</scope>
    <source>
        <strain evidence="1 2">DSM 44189</strain>
    </source>
</reference>
<gene>
    <name evidence="1" type="ORF">F8M49_03270</name>
</gene>
<dbReference type="RefSeq" id="WP_072813994.1">
    <property type="nucleotide sequence ID" value="NZ_JAHWLX010000006.1"/>
</dbReference>
<proteinExistence type="predicted"/>
<dbReference type="EMBL" id="WBMO01000001">
    <property type="protein sequence ID" value="MDV2474686.1"/>
    <property type="molecule type" value="Genomic_DNA"/>
</dbReference>
<keyword evidence="2" id="KW-1185">Reference proteome</keyword>
<evidence type="ECO:0000313" key="2">
    <source>
        <dbReference type="Proteomes" id="UP001275440"/>
    </source>
</evidence>
<comment type="caution">
    <text evidence="1">The sequence shown here is derived from an EMBL/GenBank/DDBJ whole genome shotgun (WGS) entry which is preliminary data.</text>
</comment>
<protein>
    <submittedName>
        <fullName evidence="1">Uncharacterized protein</fullName>
    </submittedName>
</protein>
<evidence type="ECO:0000313" key="1">
    <source>
        <dbReference type="EMBL" id="MDV2474686.1"/>
    </source>
</evidence>